<dbReference type="GO" id="GO:0008270">
    <property type="term" value="F:zinc ion binding"/>
    <property type="evidence" value="ECO:0007669"/>
    <property type="project" value="UniProtKB-KW"/>
</dbReference>
<dbReference type="STRING" id="1263082.A0A068S9H0"/>
<evidence type="ECO:0000256" key="3">
    <source>
        <dbReference type="ARBA" id="ARBA00022833"/>
    </source>
</evidence>
<feature type="compositionally biased region" description="Low complexity" evidence="5">
    <location>
        <begin position="34"/>
        <end position="47"/>
    </location>
</feature>
<evidence type="ECO:0000259" key="6">
    <source>
        <dbReference type="PROSITE" id="PS50089"/>
    </source>
</evidence>
<feature type="compositionally biased region" description="Pro residues" evidence="5">
    <location>
        <begin position="315"/>
        <end position="330"/>
    </location>
</feature>
<feature type="compositionally biased region" description="Low complexity" evidence="5">
    <location>
        <begin position="63"/>
        <end position="75"/>
    </location>
</feature>
<dbReference type="SMART" id="SM00064">
    <property type="entry name" value="FYVE"/>
    <property type="match status" value="1"/>
</dbReference>
<evidence type="ECO:0000256" key="4">
    <source>
        <dbReference type="PROSITE-ProRule" id="PRU00175"/>
    </source>
</evidence>
<evidence type="ECO:0000256" key="5">
    <source>
        <dbReference type="SAM" id="MobiDB-lite"/>
    </source>
</evidence>
<evidence type="ECO:0000313" key="9">
    <source>
        <dbReference type="Proteomes" id="UP000027586"/>
    </source>
</evidence>
<dbReference type="Pfam" id="PF13639">
    <property type="entry name" value="zf-RING_2"/>
    <property type="match status" value="1"/>
</dbReference>
<dbReference type="InterPro" id="IPR001841">
    <property type="entry name" value="Znf_RING"/>
</dbReference>
<feature type="compositionally biased region" description="Low complexity" evidence="5">
    <location>
        <begin position="103"/>
        <end position="112"/>
    </location>
</feature>
<dbReference type="EMBL" id="CBTN010000057">
    <property type="protein sequence ID" value="CDH58467.1"/>
    <property type="molecule type" value="Genomic_DNA"/>
</dbReference>
<gene>
    <name evidence="8" type="ORF">LCOR_09327.1</name>
</gene>
<feature type="region of interest" description="Disordered" evidence="5">
    <location>
        <begin position="1"/>
        <end position="346"/>
    </location>
</feature>
<dbReference type="Gene3D" id="3.30.40.10">
    <property type="entry name" value="Zinc/RING finger domain, C3HC4 (zinc finger)"/>
    <property type="match status" value="2"/>
</dbReference>
<feature type="compositionally biased region" description="Basic and acidic residues" evidence="5">
    <location>
        <begin position="117"/>
        <end position="135"/>
    </location>
</feature>
<keyword evidence="3" id="KW-0862">Zinc</keyword>
<dbReference type="VEuPathDB" id="FungiDB:LCOR_09327.1"/>
<organism evidence="8 9">
    <name type="scientific">Lichtheimia corymbifera JMRC:FSU:9682</name>
    <dbReference type="NCBI Taxonomy" id="1263082"/>
    <lineage>
        <taxon>Eukaryota</taxon>
        <taxon>Fungi</taxon>
        <taxon>Fungi incertae sedis</taxon>
        <taxon>Mucoromycota</taxon>
        <taxon>Mucoromycotina</taxon>
        <taxon>Mucoromycetes</taxon>
        <taxon>Mucorales</taxon>
        <taxon>Lichtheimiaceae</taxon>
        <taxon>Lichtheimia</taxon>
    </lineage>
</organism>
<dbReference type="InterPro" id="IPR011011">
    <property type="entry name" value="Znf_FYVE_PHD"/>
</dbReference>
<dbReference type="OrthoDB" id="10057496at2759"/>
<keyword evidence="9" id="KW-1185">Reference proteome</keyword>
<feature type="domain" description="RING-type" evidence="6">
    <location>
        <begin position="550"/>
        <end position="590"/>
    </location>
</feature>
<feature type="compositionally biased region" description="Low complexity" evidence="5">
    <location>
        <begin position="279"/>
        <end position="288"/>
    </location>
</feature>
<dbReference type="InterPro" id="IPR017455">
    <property type="entry name" value="Znf_FYVE-rel"/>
</dbReference>
<dbReference type="Proteomes" id="UP000027586">
    <property type="component" value="Unassembled WGS sequence"/>
</dbReference>
<dbReference type="PROSITE" id="PS50089">
    <property type="entry name" value="ZF_RING_2"/>
    <property type="match status" value="1"/>
</dbReference>
<feature type="compositionally biased region" description="Low complexity" evidence="5">
    <location>
        <begin position="250"/>
        <end position="261"/>
    </location>
</feature>
<name>A0A068S9H0_9FUNG</name>
<dbReference type="CDD" id="cd16489">
    <property type="entry name" value="mRING-CH-C4HC2H_ZNRF"/>
    <property type="match status" value="1"/>
</dbReference>
<keyword evidence="1" id="KW-0479">Metal-binding</keyword>
<feature type="domain" description="FYVE-type" evidence="7">
    <location>
        <begin position="390"/>
        <end position="460"/>
    </location>
</feature>
<feature type="compositionally biased region" description="Polar residues" evidence="5">
    <location>
        <begin position="293"/>
        <end position="302"/>
    </location>
</feature>
<feature type="compositionally biased region" description="Polar residues" evidence="5">
    <location>
        <begin position="1"/>
        <end position="20"/>
    </location>
</feature>
<feature type="compositionally biased region" description="Polar residues" evidence="5">
    <location>
        <begin position="211"/>
        <end position="238"/>
    </location>
</feature>
<evidence type="ECO:0000256" key="1">
    <source>
        <dbReference type="ARBA" id="ARBA00022723"/>
    </source>
</evidence>
<dbReference type="PROSITE" id="PS50178">
    <property type="entry name" value="ZF_FYVE"/>
    <property type="match status" value="1"/>
</dbReference>
<dbReference type="AlphaFoldDB" id="A0A068S9H0"/>
<dbReference type="PANTHER" id="PTHR39490">
    <property type="entry name" value="ARRESTIN DOMAIN-CONTAINING PROTEIN D"/>
    <property type="match status" value="1"/>
</dbReference>
<sequence>MEEPQHQPSTHGTATDTALTESLPMTKPETTCNSDSPLSSGVSSSSSAQEDTTLPSAGPCIVESQSSSSSPSPAAADDDDNSNEQDAIPKSSNAETLEHDSCPLDTDTCLPLDTDEQQSHTDDEQQREDDSRLDQEQQQVSHDASPSSSPSSSARKDNPITDLSTHMETPLHEDEDEDAQETATHCIEEHATTTTPDQQSFKEDEHHSNTQEESGNESVDQQHEQSSTPREPTISQENEMVDQQHDDEVSQQQQQQLLQDDPVATTHLQDEEEQEQMATTTTTTTTTTDIHGPQTSSNGSGPTTPPIADTTPQPIIHPPTPSPPPAPPSSSSPEQLYQDGPLSMQHQEPDLSLTLDTRSRHLDTSHDCVTHDDESEHTVLDTHRRVWEADRHASECRRCNRRFNFLVRRHHCRRCGLVVCDRCSSHRIRLPPNEIIQDPAVDPSHYPLIAMHPQRVCDACVRLPIKEVPSSSSSNTRRRATAPVTMRRSGSSQSLMSECPVCGHDLLGMAKKDQENHLQMCLNAGSPPVRPPRYLVYELSSDSPEISYECPICFEEFKAGEKIARMICLCSYHRHCLAEWLERGKGCPVHYDPAL</sequence>
<dbReference type="InterPro" id="IPR013083">
    <property type="entry name" value="Znf_RING/FYVE/PHD"/>
</dbReference>
<dbReference type="InterPro" id="IPR000306">
    <property type="entry name" value="Znf_FYVE"/>
</dbReference>
<accession>A0A068S9H0</accession>
<reference evidence="8" key="1">
    <citation type="submission" date="2013-08" db="EMBL/GenBank/DDBJ databases">
        <title>Gene expansion shapes genome architecture in the human pathogen Lichtheimia corymbifera: an evolutionary genomics analysis in the ancient terrestrial Mucorales (Mucoromycotina).</title>
        <authorList>
            <person name="Schwartze V.U."/>
            <person name="Winter S."/>
            <person name="Shelest E."/>
            <person name="Marcet-Houben M."/>
            <person name="Horn F."/>
            <person name="Wehner S."/>
            <person name="Hoffmann K."/>
            <person name="Riege K."/>
            <person name="Sammeth M."/>
            <person name="Nowrousian M."/>
            <person name="Valiante V."/>
            <person name="Linde J."/>
            <person name="Jacobsen I.D."/>
            <person name="Marz M."/>
            <person name="Brakhage A.A."/>
            <person name="Gabaldon T."/>
            <person name="Bocker S."/>
            <person name="Voigt K."/>
        </authorList>
    </citation>
    <scope>NUCLEOTIDE SEQUENCE [LARGE SCALE GENOMIC DNA]</scope>
    <source>
        <strain evidence="8">FSU 9682</strain>
    </source>
</reference>
<evidence type="ECO:0000256" key="2">
    <source>
        <dbReference type="ARBA" id="ARBA00022771"/>
    </source>
</evidence>
<dbReference type="SUPFAM" id="SSF57850">
    <property type="entry name" value="RING/U-box"/>
    <property type="match status" value="1"/>
</dbReference>
<protein>
    <submittedName>
        <fullName evidence="8">Fyve-domain-containing protein</fullName>
    </submittedName>
</protein>
<comment type="caution">
    <text evidence="8">The sequence shown here is derived from an EMBL/GenBank/DDBJ whole genome shotgun (WGS) entry which is preliminary data.</text>
</comment>
<feature type="compositionally biased region" description="Basic and acidic residues" evidence="5">
    <location>
        <begin position="200"/>
        <end position="210"/>
    </location>
</feature>
<evidence type="ECO:0000259" key="7">
    <source>
        <dbReference type="PROSITE" id="PS50178"/>
    </source>
</evidence>
<dbReference type="PANTHER" id="PTHR39490:SF8">
    <property type="entry name" value="ZINC FINGER FYVE DOMAIN-CONTAINING PROTEIN 21"/>
    <property type="match status" value="1"/>
</dbReference>
<keyword evidence="2 4" id="KW-0863">Zinc-finger</keyword>
<dbReference type="SUPFAM" id="SSF57903">
    <property type="entry name" value="FYVE/PHD zinc finger"/>
    <property type="match status" value="1"/>
</dbReference>
<evidence type="ECO:0000313" key="8">
    <source>
        <dbReference type="EMBL" id="CDH58467.1"/>
    </source>
</evidence>
<dbReference type="Pfam" id="PF01363">
    <property type="entry name" value="FYVE"/>
    <property type="match status" value="1"/>
</dbReference>
<dbReference type="InterPro" id="IPR052113">
    <property type="entry name" value="FYVE-type_Zinc_Finger"/>
</dbReference>
<proteinExistence type="predicted"/>